<feature type="region of interest" description="Disordered" evidence="1">
    <location>
        <begin position="319"/>
        <end position="377"/>
    </location>
</feature>
<feature type="region of interest" description="Disordered" evidence="1">
    <location>
        <begin position="1"/>
        <end position="20"/>
    </location>
</feature>
<protein>
    <recommendedName>
        <fullName evidence="2">DUF4614 domain-containing protein</fullName>
    </recommendedName>
</protein>
<keyword evidence="4" id="KW-1185">Reference proteome</keyword>
<sequence>MKENSAPSQDLRDVSSPSQATIQDLEKSFSLGGGSRFLKKTSKDATEEIKYSVKSDYKLIPQHSSQSVALNKLALIENRIQRERRKVDDPNTQRVTEETQLPAQSSSDPNINRFLKKNTVSAAQEHDVREFKQCIGGENSFDSDEKDMQRLLGESFSLSEGSLKNELRQRSLPVKKLDEMNCETHIRPSLNPVVLNLQSPSSGPLRPESRMVQFTERSSESGHSEIHSLDELFPVSMGAESDTLSETSKASDDFKLNVMTLDDLAPLPFKTAETSQEMETPRREDDRNRKSKQTSPPSLEEVFAAYESDFESEIVSEIAQSASESSERLVDDENDASYSSYRSQGKDRSSSRSSTPSRRFSDSSSSDTTITGAPIPERNVKEAAVQTQEDAFTNAWSSGNATIGPSLGMKYTDPTPIASHTVSTEALETLTSYSPSILALNDMLRQQLSLTRAFIDSTRRHYNSVINSLDQADYKYTTLQETKEFIRAHRMLKMRLEDALEEDFSPATVQ</sequence>
<dbReference type="InterPro" id="IPR040120">
    <property type="entry name" value="C19orf44-like"/>
</dbReference>
<dbReference type="Pfam" id="PF15391">
    <property type="entry name" value="DUF4614"/>
    <property type="match status" value="1"/>
</dbReference>
<evidence type="ECO:0000313" key="4">
    <source>
        <dbReference type="Proteomes" id="UP000316079"/>
    </source>
</evidence>
<feature type="compositionally biased region" description="Basic and acidic residues" evidence="1">
    <location>
        <begin position="279"/>
        <end position="288"/>
    </location>
</feature>
<dbReference type="Proteomes" id="UP000316079">
    <property type="component" value="Unassembled WGS sequence"/>
</dbReference>
<evidence type="ECO:0000256" key="1">
    <source>
        <dbReference type="SAM" id="MobiDB-lite"/>
    </source>
</evidence>
<feature type="compositionally biased region" description="Polar residues" evidence="1">
    <location>
        <begin position="98"/>
        <end position="110"/>
    </location>
</feature>
<dbReference type="AlphaFoldDB" id="A0A553RMA3"/>
<dbReference type="PANTHER" id="PTHR22409:SF2">
    <property type="entry name" value="CHROMOSOME 19 OPEN READING FRAME 44"/>
    <property type="match status" value="1"/>
</dbReference>
<reference evidence="3 4" key="1">
    <citation type="journal article" date="2019" name="Sci. Data">
        <title>Hybrid genome assembly and annotation of Danionella translucida.</title>
        <authorList>
            <person name="Kadobianskyi M."/>
            <person name="Schulze L."/>
            <person name="Schuelke M."/>
            <person name="Judkewitz B."/>
        </authorList>
    </citation>
    <scope>NUCLEOTIDE SEQUENCE [LARGE SCALE GENOMIC DNA]</scope>
    <source>
        <strain evidence="3 4">Bolton</strain>
    </source>
</reference>
<evidence type="ECO:0000259" key="2">
    <source>
        <dbReference type="Pfam" id="PF15391"/>
    </source>
</evidence>
<dbReference type="OrthoDB" id="2151530at2759"/>
<feature type="domain" description="DUF4614" evidence="2">
    <location>
        <begin position="306"/>
        <end position="490"/>
    </location>
</feature>
<organism evidence="3 4">
    <name type="scientific">Danionella cerebrum</name>
    <dbReference type="NCBI Taxonomy" id="2873325"/>
    <lineage>
        <taxon>Eukaryota</taxon>
        <taxon>Metazoa</taxon>
        <taxon>Chordata</taxon>
        <taxon>Craniata</taxon>
        <taxon>Vertebrata</taxon>
        <taxon>Euteleostomi</taxon>
        <taxon>Actinopterygii</taxon>
        <taxon>Neopterygii</taxon>
        <taxon>Teleostei</taxon>
        <taxon>Ostariophysi</taxon>
        <taxon>Cypriniformes</taxon>
        <taxon>Danionidae</taxon>
        <taxon>Danioninae</taxon>
        <taxon>Danionella</taxon>
    </lineage>
</organism>
<proteinExistence type="predicted"/>
<name>A0A553RMA3_9TELE</name>
<comment type="caution">
    <text evidence="3">The sequence shown here is derived from an EMBL/GenBank/DDBJ whole genome shotgun (WGS) entry which is preliminary data.</text>
</comment>
<feature type="region of interest" description="Disordered" evidence="1">
    <location>
        <begin position="84"/>
        <end position="111"/>
    </location>
</feature>
<feature type="compositionally biased region" description="Basic and acidic residues" evidence="1">
    <location>
        <begin position="84"/>
        <end position="97"/>
    </location>
</feature>
<gene>
    <name evidence="3" type="ORF">DNTS_027473</name>
</gene>
<dbReference type="InterPro" id="IPR027884">
    <property type="entry name" value="DUF4614"/>
</dbReference>
<feature type="region of interest" description="Disordered" evidence="1">
    <location>
        <begin position="267"/>
        <end position="299"/>
    </location>
</feature>
<accession>A0A553RMA3</accession>
<feature type="compositionally biased region" description="Low complexity" evidence="1">
    <location>
        <begin position="351"/>
        <end position="369"/>
    </location>
</feature>
<dbReference type="PANTHER" id="PTHR22409">
    <property type="entry name" value="CHROMOSOME 19 OPEN READING FRAME 44"/>
    <property type="match status" value="1"/>
</dbReference>
<dbReference type="EMBL" id="SRMA01011665">
    <property type="protein sequence ID" value="TRZ03304.1"/>
    <property type="molecule type" value="Genomic_DNA"/>
</dbReference>
<evidence type="ECO:0000313" key="3">
    <source>
        <dbReference type="EMBL" id="TRZ03304.1"/>
    </source>
</evidence>